<keyword evidence="3" id="KW-1185">Reference proteome</keyword>
<dbReference type="InterPro" id="IPR027434">
    <property type="entry name" value="Homing_endonucl"/>
</dbReference>
<keyword evidence="1" id="KW-0812">Transmembrane</keyword>
<feature type="transmembrane region" description="Helical" evidence="1">
    <location>
        <begin position="12"/>
        <end position="29"/>
    </location>
</feature>
<dbReference type="SUPFAM" id="SSF55608">
    <property type="entry name" value="Homing endonucleases"/>
    <property type="match status" value="1"/>
</dbReference>
<dbReference type="AlphaFoldDB" id="A0A9N9D229"/>
<dbReference type="Gene3D" id="3.10.28.10">
    <property type="entry name" value="Homing endonucleases"/>
    <property type="match status" value="1"/>
</dbReference>
<proteinExistence type="predicted"/>
<keyword evidence="1" id="KW-0472">Membrane</keyword>
<accession>A0A9N9D229</accession>
<protein>
    <submittedName>
        <fullName evidence="2">17896_t:CDS:1</fullName>
    </submittedName>
</protein>
<reference evidence="2" key="1">
    <citation type="submission" date="2021-06" db="EMBL/GenBank/DDBJ databases">
        <authorList>
            <person name="Kallberg Y."/>
            <person name="Tangrot J."/>
            <person name="Rosling A."/>
        </authorList>
    </citation>
    <scope>NUCLEOTIDE SEQUENCE</scope>
    <source>
        <strain evidence="2">CL551</strain>
    </source>
</reference>
<comment type="caution">
    <text evidence="2">The sequence shown here is derived from an EMBL/GenBank/DDBJ whole genome shotgun (WGS) entry which is preliminary data.</text>
</comment>
<dbReference type="EMBL" id="CAJVPV010007531">
    <property type="protein sequence ID" value="CAG8620114.1"/>
    <property type="molecule type" value="Genomic_DNA"/>
</dbReference>
<organism evidence="2 3">
    <name type="scientific">Acaulospora morrowiae</name>
    <dbReference type="NCBI Taxonomy" id="94023"/>
    <lineage>
        <taxon>Eukaryota</taxon>
        <taxon>Fungi</taxon>
        <taxon>Fungi incertae sedis</taxon>
        <taxon>Mucoromycota</taxon>
        <taxon>Glomeromycotina</taxon>
        <taxon>Glomeromycetes</taxon>
        <taxon>Diversisporales</taxon>
        <taxon>Acaulosporaceae</taxon>
        <taxon>Acaulospora</taxon>
    </lineage>
</organism>
<gene>
    <name evidence="2" type="ORF">AMORRO_LOCUS8622</name>
</gene>
<evidence type="ECO:0000313" key="2">
    <source>
        <dbReference type="EMBL" id="CAG8620114.1"/>
    </source>
</evidence>
<sequence length="302" mass="34226">MIFNTKFSWGKLLFFVFIVGGILVLMLFLRDSVFCMDLDLQGRPRAWHITAIYEVVNGHNVILIADEHSITQALGCTAEQAHQALYGGAEINGWELEYQFVPQQVWDQVLRTHPEITSRASYTLWGVERSTPDPCVPLETWYHLFSVGARGPTQLDDPIARHPKVYVKLFFELAQKSSADTLHMFGLFSQVLNDYFQVSLSSKGVGMTALSVSGARVATHVIPFLSQFTNYLYWKTPQFELTSEVTQIVLNKGHLTKEGLLKIVHLLYSSPVNSRKEPIEHWIKLIEEAFPAGSKPRRGTTK</sequence>
<name>A0A9N9D229_9GLOM</name>
<evidence type="ECO:0000256" key="1">
    <source>
        <dbReference type="SAM" id="Phobius"/>
    </source>
</evidence>
<evidence type="ECO:0000313" key="3">
    <source>
        <dbReference type="Proteomes" id="UP000789342"/>
    </source>
</evidence>
<keyword evidence="1" id="KW-1133">Transmembrane helix</keyword>
<dbReference type="Proteomes" id="UP000789342">
    <property type="component" value="Unassembled WGS sequence"/>
</dbReference>